<name>A0ABU4HUN5_9ACTN</name>
<protein>
    <recommendedName>
        <fullName evidence="3">Flagellar protein FlgJ N-terminal domain-containing protein</fullName>
    </recommendedName>
</protein>
<dbReference type="RefSeq" id="WP_318599467.1">
    <property type="nucleotide sequence ID" value="NZ_JAWSTH010000072.1"/>
</dbReference>
<evidence type="ECO:0000313" key="2">
    <source>
        <dbReference type="Proteomes" id="UP001284601"/>
    </source>
</evidence>
<accession>A0ABU4HUN5</accession>
<dbReference type="EMBL" id="JAWSTH010000072">
    <property type="protein sequence ID" value="MDW5597031.1"/>
    <property type="molecule type" value="Genomic_DNA"/>
</dbReference>
<evidence type="ECO:0008006" key="3">
    <source>
        <dbReference type="Google" id="ProtNLM"/>
    </source>
</evidence>
<organism evidence="1 2">
    <name type="scientific">Conexibacter stalactiti</name>
    <dbReference type="NCBI Taxonomy" id="1940611"/>
    <lineage>
        <taxon>Bacteria</taxon>
        <taxon>Bacillati</taxon>
        <taxon>Actinomycetota</taxon>
        <taxon>Thermoleophilia</taxon>
        <taxon>Solirubrobacterales</taxon>
        <taxon>Conexibacteraceae</taxon>
        <taxon>Conexibacter</taxon>
    </lineage>
</organism>
<dbReference type="Proteomes" id="UP001284601">
    <property type="component" value="Unassembled WGS sequence"/>
</dbReference>
<keyword evidence="2" id="KW-1185">Reference proteome</keyword>
<gene>
    <name evidence="1" type="ORF">R7226_21970</name>
</gene>
<comment type="caution">
    <text evidence="1">The sequence shown here is derived from an EMBL/GenBank/DDBJ whole genome shotgun (WGS) entry which is preliminary data.</text>
</comment>
<reference evidence="1 2" key="2">
    <citation type="submission" date="2023-10" db="EMBL/GenBank/DDBJ databases">
        <authorList>
            <person name="Han X.F."/>
        </authorList>
    </citation>
    <scope>NUCLEOTIDE SEQUENCE [LARGE SCALE GENOMIC DNA]</scope>
    <source>
        <strain evidence="1 2">KCTC 39840</strain>
    </source>
</reference>
<sequence>MSLPPIDSALLPADIRTGPQERKDAYTAALGFEQLLVKQLTESLSTSARSAMGGDSPYASLMPQAMADGLMDAGGLGLARQLTDAISPAQTTDTKGTSA</sequence>
<reference evidence="2" key="1">
    <citation type="submission" date="2023-07" db="EMBL/GenBank/DDBJ databases">
        <title>Conexibacter stalactiti sp. nov., isolated from stalactites in a lava cave and emended description of the genus Conexibacter.</title>
        <authorList>
            <person name="Lee S.D."/>
        </authorList>
    </citation>
    <scope>NUCLEOTIDE SEQUENCE [LARGE SCALE GENOMIC DNA]</scope>
    <source>
        <strain evidence="2">KCTC 39840</strain>
    </source>
</reference>
<proteinExistence type="predicted"/>
<evidence type="ECO:0000313" key="1">
    <source>
        <dbReference type="EMBL" id="MDW5597031.1"/>
    </source>
</evidence>